<accession>A0ABY6EX50</accession>
<keyword evidence="4" id="KW-1185">Reference proteome</keyword>
<organism evidence="3 4">
    <name type="scientific">Streptomyces albidocamelliae</name>
    <dbReference type="NCBI Taxonomy" id="2981135"/>
    <lineage>
        <taxon>Bacteria</taxon>
        <taxon>Bacillati</taxon>
        <taxon>Actinomycetota</taxon>
        <taxon>Actinomycetes</taxon>
        <taxon>Kitasatosporales</taxon>
        <taxon>Streptomycetaceae</taxon>
        <taxon>Streptomyces</taxon>
    </lineage>
</organism>
<dbReference type="EMBL" id="CP106795">
    <property type="protein sequence ID" value="UXY38987.1"/>
    <property type="molecule type" value="Genomic_DNA"/>
</dbReference>
<feature type="domain" description="DUF6777" evidence="2">
    <location>
        <begin position="90"/>
        <end position="251"/>
    </location>
</feature>
<reference evidence="3" key="1">
    <citation type="submission" date="2022-10" db="EMBL/GenBank/DDBJ databases">
        <authorList>
            <person name="Mo P."/>
        </authorList>
    </citation>
    <scope>NUCLEOTIDE SEQUENCE</scope>
    <source>
        <strain evidence="3">HUAS 14-6</strain>
    </source>
</reference>
<evidence type="ECO:0000313" key="3">
    <source>
        <dbReference type="EMBL" id="UXY38987.1"/>
    </source>
</evidence>
<sequence>MRIPTRTIGMACVLLVALLVTGCAGMGVKEAQTGEELFLEPAAARGAEPFTDSTAAVAAPPPTPPSPTTAAASQSVTLSERALAPLRPTRTLSGATPGLYRGAVHVAGCDVERQIGYLAADPARGEAFATALNVTRSQVPRHLRSLTPVVLRADTRVTNHGYRDGQAVRYQSVLQAGTAVLVDDRGVPRVRCACGNPLGPPGSARGVGVSGSAWSTYEPNQVVVVTPAPRAVASLTLLDADGRTWIERRTGPDVRHDRVVPAPAGAAATAPADPAQQGATGARTPDTGRPSASGGPSAPPPSAAARTDGRAAPADGTAMSPEPGLPALPKAPAVRVPPSDPLDEVGPSTVPELPDPPDGGGLIPEDVPDPLEDAVPEADGPPDAPDAPNPTEVGPGPSADAQDG</sequence>
<dbReference type="InterPro" id="IPR046704">
    <property type="entry name" value="DUF6777"/>
</dbReference>
<evidence type="ECO:0000256" key="1">
    <source>
        <dbReference type="SAM" id="MobiDB-lite"/>
    </source>
</evidence>
<evidence type="ECO:0000259" key="2">
    <source>
        <dbReference type="Pfam" id="PF20568"/>
    </source>
</evidence>
<feature type="compositionally biased region" description="Low complexity" evidence="1">
    <location>
        <begin position="303"/>
        <end position="316"/>
    </location>
</feature>
<evidence type="ECO:0000313" key="4">
    <source>
        <dbReference type="Proteomes" id="UP001060733"/>
    </source>
</evidence>
<feature type="region of interest" description="Disordered" evidence="1">
    <location>
        <begin position="248"/>
        <end position="404"/>
    </location>
</feature>
<feature type="compositionally biased region" description="Basic and acidic residues" evidence="1">
    <location>
        <begin position="248"/>
        <end position="259"/>
    </location>
</feature>
<feature type="compositionally biased region" description="Acidic residues" evidence="1">
    <location>
        <begin position="366"/>
        <end position="376"/>
    </location>
</feature>
<proteinExistence type="predicted"/>
<gene>
    <name evidence="3" type="ORF">N8I86_32260</name>
</gene>
<feature type="compositionally biased region" description="Low complexity" evidence="1">
    <location>
        <begin position="261"/>
        <end position="282"/>
    </location>
</feature>
<dbReference type="PROSITE" id="PS51257">
    <property type="entry name" value="PROKAR_LIPOPROTEIN"/>
    <property type="match status" value="1"/>
</dbReference>
<dbReference type="Proteomes" id="UP001060733">
    <property type="component" value="Chromosome"/>
</dbReference>
<name>A0ABY6EX50_9ACTN</name>
<protein>
    <recommendedName>
        <fullName evidence="2">DUF6777 domain-containing protein</fullName>
    </recommendedName>
</protein>
<dbReference type="RefSeq" id="WP_263279357.1">
    <property type="nucleotide sequence ID" value="NZ_CP106795.1"/>
</dbReference>
<dbReference type="Pfam" id="PF20568">
    <property type="entry name" value="DUF6777"/>
    <property type="match status" value="1"/>
</dbReference>